<accession>A0A1X3D9E6</accession>
<sequence length="61" mass="7129">MTGKYANQRRGYIRRDAIENPMLIAGCKHGSKGRNNELAKKRIAQSVNQYYKKYEDSYDDN</sequence>
<keyword evidence="2" id="KW-1185">Reference proteome</keyword>
<comment type="caution">
    <text evidence="1">The sequence shown here is derived from an EMBL/GenBank/DDBJ whole genome shotgun (WGS) entry which is preliminary data.</text>
</comment>
<protein>
    <submittedName>
        <fullName evidence="1">Uncharacterized protein</fullName>
    </submittedName>
</protein>
<evidence type="ECO:0000313" key="2">
    <source>
        <dbReference type="Proteomes" id="UP000193118"/>
    </source>
</evidence>
<gene>
    <name evidence="1" type="ORF">BWD09_07105</name>
</gene>
<organism evidence="1 2">
    <name type="scientific">Neisseria dentiae</name>
    <dbReference type="NCBI Taxonomy" id="194197"/>
    <lineage>
        <taxon>Bacteria</taxon>
        <taxon>Pseudomonadati</taxon>
        <taxon>Pseudomonadota</taxon>
        <taxon>Betaproteobacteria</taxon>
        <taxon>Neisseriales</taxon>
        <taxon>Neisseriaceae</taxon>
        <taxon>Neisseria</taxon>
    </lineage>
</organism>
<name>A0A1X3D9E6_9NEIS</name>
<dbReference type="AlphaFoldDB" id="A0A1X3D9E6"/>
<evidence type="ECO:0000313" key="1">
    <source>
        <dbReference type="EMBL" id="OSI16523.1"/>
    </source>
</evidence>
<proteinExistence type="predicted"/>
<reference evidence="2" key="1">
    <citation type="submission" date="2017-01" db="EMBL/GenBank/DDBJ databases">
        <authorList>
            <person name="Wolfgang W.J."/>
            <person name="Cole J."/>
            <person name="Wroblewski D."/>
            <person name="Mcginnis J."/>
            <person name="Musser K.A."/>
        </authorList>
    </citation>
    <scope>NUCLEOTIDE SEQUENCE [LARGE SCALE GENOMIC DNA]</scope>
    <source>
        <strain evidence="2">DSM 19151</strain>
    </source>
</reference>
<dbReference type="EMBL" id="MTBO01000015">
    <property type="protein sequence ID" value="OSI16523.1"/>
    <property type="molecule type" value="Genomic_DNA"/>
</dbReference>
<dbReference type="STRING" id="194197.BWD09_07105"/>
<dbReference type="Proteomes" id="UP000193118">
    <property type="component" value="Unassembled WGS sequence"/>
</dbReference>